<dbReference type="InterPro" id="IPR038901">
    <property type="entry name" value="HEXDC-like"/>
</dbReference>
<dbReference type="Pfam" id="PF00728">
    <property type="entry name" value="Glyco_hydro_20"/>
    <property type="match status" value="1"/>
</dbReference>
<gene>
    <name evidence="5" type="ORF">C7460_101393</name>
</gene>
<dbReference type="AlphaFoldDB" id="A0A3D9LHA4"/>
<organism evidence="5 6">
    <name type="scientific">Marinoscillum furvescens DSM 4134</name>
    <dbReference type="NCBI Taxonomy" id="1122208"/>
    <lineage>
        <taxon>Bacteria</taxon>
        <taxon>Pseudomonadati</taxon>
        <taxon>Bacteroidota</taxon>
        <taxon>Cytophagia</taxon>
        <taxon>Cytophagales</taxon>
        <taxon>Reichenbachiellaceae</taxon>
        <taxon>Marinoscillum</taxon>
    </lineage>
</organism>
<dbReference type="Gene3D" id="3.20.20.80">
    <property type="entry name" value="Glycosidases"/>
    <property type="match status" value="1"/>
</dbReference>
<evidence type="ECO:0000259" key="4">
    <source>
        <dbReference type="Pfam" id="PF00728"/>
    </source>
</evidence>
<evidence type="ECO:0000256" key="2">
    <source>
        <dbReference type="ARBA" id="ARBA00022801"/>
    </source>
</evidence>
<reference evidence="5 6" key="1">
    <citation type="submission" date="2018-07" db="EMBL/GenBank/DDBJ databases">
        <title>Genomic Encyclopedia of Type Strains, Phase IV (KMG-IV): sequencing the most valuable type-strain genomes for metagenomic binning, comparative biology and taxonomic classification.</title>
        <authorList>
            <person name="Goeker M."/>
        </authorList>
    </citation>
    <scope>NUCLEOTIDE SEQUENCE [LARGE SCALE GENOMIC DNA]</scope>
    <source>
        <strain evidence="5 6">DSM 4134</strain>
    </source>
</reference>
<comment type="caution">
    <text evidence="5">The sequence shown here is derived from an EMBL/GenBank/DDBJ whole genome shotgun (WGS) entry which is preliminary data.</text>
</comment>
<comment type="similarity">
    <text evidence="1">Belongs to the glycosyl hydrolase 20 family.</text>
</comment>
<dbReference type="PANTHER" id="PTHR21040:SF8">
    <property type="entry name" value="BCDNA.GH04120"/>
    <property type="match status" value="1"/>
</dbReference>
<accession>A0A3D9LHA4</accession>
<feature type="signal peptide" evidence="3">
    <location>
        <begin position="1"/>
        <end position="30"/>
    </location>
</feature>
<sequence>MTIKTGISTGLKFGLLVCCLAVMLSFGVYAQGSESAGFPVKGFHLDLRIQVMTPEALKSFTDQLSEMGMNTLVMEWEGTYPFEKHATISNEYSYTREEILDFVAYCENLGIDVIPLQQSLGHVEYILRNPRYSHLKEDRKDISQICPMKSAESKALFTDLFSDLVSTHDSDFIHIGGDETKLLGHCPVCAARVEEVGKSKLFVDHMKMIAEIVIDLGKKPVMWADIILKYPEAAEELPAETIFIDWNYGWRINHFGNISDLQEKGFVFWGAPSIRCHPDNWFVTDWPTHFKNQKEFIPYAREAGYEGMIMTSWSTTGVYGFTWDVGYDVIDMVQIRNTYPMSGFRVLMASYDQTLDQSEVFDPETFVLKYAKERFGLKKQDAATLWQFLSVRPELIANGKPQWSESVSQMAEKYAAVRDPLVSVKPNKNEEEFDHFKLMADLRMHYLDFKQVEARYNSEIYTPDQAAGLLSELDRILAEAKALDARFTELNKGFLYDSELQEQNELRVQQIHVLYDRLAKLK</sequence>
<evidence type="ECO:0000256" key="1">
    <source>
        <dbReference type="ARBA" id="ARBA00006285"/>
    </source>
</evidence>
<dbReference type="GO" id="GO:0005975">
    <property type="term" value="P:carbohydrate metabolic process"/>
    <property type="evidence" value="ECO:0007669"/>
    <property type="project" value="InterPro"/>
</dbReference>
<dbReference type="EMBL" id="QREG01000001">
    <property type="protein sequence ID" value="REE05874.1"/>
    <property type="molecule type" value="Genomic_DNA"/>
</dbReference>
<evidence type="ECO:0000313" key="5">
    <source>
        <dbReference type="EMBL" id="REE05874.1"/>
    </source>
</evidence>
<feature type="chain" id="PRO_5017663728" evidence="3">
    <location>
        <begin position="31"/>
        <end position="522"/>
    </location>
</feature>
<dbReference type="InterPro" id="IPR017853">
    <property type="entry name" value="GH"/>
</dbReference>
<keyword evidence="2 5" id="KW-0378">Hydrolase</keyword>
<dbReference type="Proteomes" id="UP000256779">
    <property type="component" value="Unassembled WGS sequence"/>
</dbReference>
<dbReference type="SUPFAM" id="SSF51445">
    <property type="entry name" value="(Trans)glycosidases"/>
    <property type="match status" value="1"/>
</dbReference>
<name>A0A3D9LHA4_MARFU</name>
<dbReference type="PANTHER" id="PTHR21040">
    <property type="entry name" value="BCDNA.GH04120"/>
    <property type="match status" value="1"/>
</dbReference>
<protein>
    <submittedName>
        <fullName evidence="5">Glycosyl hydrolase family 20</fullName>
    </submittedName>
</protein>
<keyword evidence="6" id="KW-1185">Reference proteome</keyword>
<dbReference type="InterPro" id="IPR015883">
    <property type="entry name" value="Glyco_hydro_20_cat"/>
</dbReference>
<keyword evidence="3" id="KW-0732">Signal</keyword>
<evidence type="ECO:0000256" key="3">
    <source>
        <dbReference type="SAM" id="SignalP"/>
    </source>
</evidence>
<dbReference type="RefSeq" id="WP_245986142.1">
    <property type="nucleotide sequence ID" value="NZ_QREG01000001.1"/>
</dbReference>
<dbReference type="GO" id="GO:0004563">
    <property type="term" value="F:beta-N-acetylhexosaminidase activity"/>
    <property type="evidence" value="ECO:0007669"/>
    <property type="project" value="UniProtKB-ARBA"/>
</dbReference>
<feature type="domain" description="Glycoside hydrolase family 20 catalytic" evidence="4">
    <location>
        <begin position="83"/>
        <end position="247"/>
    </location>
</feature>
<evidence type="ECO:0000313" key="6">
    <source>
        <dbReference type="Proteomes" id="UP000256779"/>
    </source>
</evidence>
<proteinExistence type="inferred from homology"/>